<evidence type="ECO:0000313" key="1">
    <source>
        <dbReference type="EMBL" id="KAK9919080.1"/>
    </source>
</evidence>
<reference evidence="1 2" key="1">
    <citation type="journal article" date="2024" name="Nat. Commun.">
        <title>Phylogenomics reveals the evolutionary origins of lichenization in chlorophyte algae.</title>
        <authorList>
            <person name="Puginier C."/>
            <person name="Libourel C."/>
            <person name="Otte J."/>
            <person name="Skaloud P."/>
            <person name="Haon M."/>
            <person name="Grisel S."/>
            <person name="Petersen M."/>
            <person name="Berrin J.G."/>
            <person name="Delaux P.M."/>
            <person name="Dal Grande F."/>
            <person name="Keller J."/>
        </authorList>
    </citation>
    <scope>NUCLEOTIDE SEQUENCE [LARGE SCALE GENOMIC DNA]</scope>
    <source>
        <strain evidence="1 2">SAG 216-7</strain>
    </source>
</reference>
<accession>A0ABR2Z548</accession>
<proteinExistence type="predicted"/>
<dbReference type="Proteomes" id="UP001491310">
    <property type="component" value="Unassembled WGS sequence"/>
</dbReference>
<sequence length="11" mass="1267">MRTSVCCIKLI</sequence>
<organism evidence="1 2">
    <name type="scientific">Coccomyxa subellipsoidea</name>
    <dbReference type="NCBI Taxonomy" id="248742"/>
    <lineage>
        <taxon>Eukaryota</taxon>
        <taxon>Viridiplantae</taxon>
        <taxon>Chlorophyta</taxon>
        <taxon>core chlorophytes</taxon>
        <taxon>Trebouxiophyceae</taxon>
        <taxon>Trebouxiophyceae incertae sedis</taxon>
        <taxon>Coccomyxaceae</taxon>
        <taxon>Coccomyxa</taxon>
    </lineage>
</organism>
<comment type="caution">
    <text evidence="1">The sequence shown here is derived from an EMBL/GenBank/DDBJ whole genome shotgun (WGS) entry which is preliminary data.</text>
</comment>
<dbReference type="EMBL" id="JALJOT010000001">
    <property type="protein sequence ID" value="KAK9919080.1"/>
    <property type="molecule type" value="Genomic_DNA"/>
</dbReference>
<name>A0ABR2Z548_9CHLO</name>
<keyword evidence="2" id="KW-1185">Reference proteome</keyword>
<gene>
    <name evidence="1" type="ORF">WJX75_009225</name>
</gene>
<protein>
    <submittedName>
        <fullName evidence="1">Uncharacterized protein</fullName>
    </submittedName>
</protein>
<evidence type="ECO:0000313" key="2">
    <source>
        <dbReference type="Proteomes" id="UP001491310"/>
    </source>
</evidence>